<proteinExistence type="predicted"/>
<protein>
    <submittedName>
        <fullName evidence="5">HIT family hydrolase</fullName>
    </submittedName>
</protein>
<dbReference type="InterPro" id="IPR001310">
    <property type="entry name" value="Histidine_triad_HIT"/>
</dbReference>
<dbReference type="Proteomes" id="UP000037405">
    <property type="component" value="Unassembled WGS sequence"/>
</dbReference>
<dbReference type="SUPFAM" id="SSF54197">
    <property type="entry name" value="HIT-like"/>
    <property type="match status" value="1"/>
</dbReference>
<name>A0A0M0G6B7_9BACI</name>
<feature type="active site" description="Tele-AMP-histidine intermediate" evidence="1">
    <location>
        <position position="96"/>
    </location>
</feature>
<sequence length="144" mass="16364">MNCIGCRLANEQENVHVVYETATLTCILDYMPFNPGHVLILPKQHATEVEKLDPRIAIDIMEASRFLSNVVKAAFNPDGITIIQNGGEFNDLDHYHMHVIPRFEGQDFAEFFSEEGEPAQEEDLAQAAQKLIRVIKEMEQHARV</sequence>
<feature type="short sequence motif" description="Histidine triad motif" evidence="2 3">
    <location>
        <begin position="94"/>
        <end position="98"/>
    </location>
</feature>
<dbReference type="InterPro" id="IPR036265">
    <property type="entry name" value="HIT-like_sf"/>
</dbReference>
<dbReference type="GO" id="GO:0009117">
    <property type="term" value="P:nucleotide metabolic process"/>
    <property type="evidence" value="ECO:0007669"/>
    <property type="project" value="TreeGrafter"/>
</dbReference>
<reference evidence="6" key="1">
    <citation type="submission" date="2015-07" db="EMBL/GenBank/DDBJ databases">
        <title>Fjat-14235 jcm11544.</title>
        <authorList>
            <person name="Liu B."/>
            <person name="Wang J."/>
            <person name="Zhu Y."/>
            <person name="Liu G."/>
            <person name="Chen Q."/>
            <person name="Chen Z."/>
            <person name="Lan J."/>
            <person name="Che J."/>
            <person name="Ge C."/>
            <person name="Shi H."/>
            <person name="Pan Z."/>
            <person name="Liu X."/>
        </authorList>
    </citation>
    <scope>NUCLEOTIDE SEQUENCE [LARGE SCALE GENOMIC DNA]</scope>
    <source>
        <strain evidence="6">JCM 11544</strain>
    </source>
</reference>
<dbReference type="Gene3D" id="3.30.428.10">
    <property type="entry name" value="HIT-like"/>
    <property type="match status" value="1"/>
</dbReference>
<dbReference type="OrthoDB" id="9784774at2"/>
<evidence type="ECO:0000313" key="6">
    <source>
        <dbReference type="Proteomes" id="UP000037405"/>
    </source>
</evidence>
<keyword evidence="5" id="KW-0378">Hydrolase</keyword>
<dbReference type="PRINTS" id="PR00332">
    <property type="entry name" value="HISTRIAD"/>
</dbReference>
<organism evidence="5 6">
    <name type="scientific">Rossellomorea marisflavi</name>
    <dbReference type="NCBI Taxonomy" id="189381"/>
    <lineage>
        <taxon>Bacteria</taxon>
        <taxon>Bacillati</taxon>
        <taxon>Bacillota</taxon>
        <taxon>Bacilli</taxon>
        <taxon>Bacillales</taxon>
        <taxon>Bacillaceae</taxon>
        <taxon>Rossellomorea</taxon>
    </lineage>
</organism>
<dbReference type="InterPro" id="IPR011146">
    <property type="entry name" value="HIT-like"/>
</dbReference>
<gene>
    <name evidence="5" type="ORF">AF331_13865</name>
</gene>
<dbReference type="EMBL" id="LGUE01000004">
    <property type="protein sequence ID" value="KON85067.1"/>
    <property type="molecule type" value="Genomic_DNA"/>
</dbReference>
<evidence type="ECO:0000259" key="4">
    <source>
        <dbReference type="PROSITE" id="PS51084"/>
    </source>
</evidence>
<comment type="caution">
    <text evidence="5">The sequence shown here is derived from an EMBL/GenBank/DDBJ whole genome shotgun (WGS) entry which is preliminary data.</text>
</comment>
<dbReference type="Pfam" id="PF01230">
    <property type="entry name" value="HIT"/>
    <property type="match status" value="1"/>
</dbReference>
<dbReference type="PANTHER" id="PTHR46648">
    <property type="entry name" value="HIT FAMILY PROTEIN 1"/>
    <property type="match status" value="1"/>
</dbReference>
<evidence type="ECO:0000256" key="2">
    <source>
        <dbReference type="PIRSR" id="PIRSR601310-3"/>
    </source>
</evidence>
<evidence type="ECO:0000313" key="5">
    <source>
        <dbReference type="EMBL" id="KON85067.1"/>
    </source>
</evidence>
<dbReference type="PANTHER" id="PTHR46648:SF1">
    <property type="entry name" value="ADENOSINE 5'-MONOPHOSPHORAMIDASE HNT1"/>
    <property type="match status" value="1"/>
</dbReference>
<dbReference type="PROSITE" id="PS51084">
    <property type="entry name" value="HIT_2"/>
    <property type="match status" value="1"/>
</dbReference>
<dbReference type="RefSeq" id="WP_053428668.1">
    <property type="nucleotide sequence ID" value="NZ_LGUE01000004.1"/>
</dbReference>
<dbReference type="AlphaFoldDB" id="A0A0M0G6B7"/>
<keyword evidence="6" id="KW-1185">Reference proteome</keyword>
<accession>A0A0M0G6B7</accession>
<evidence type="ECO:0000256" key="3">
    <source>
        <dbReference type="PROSITE-ProRule" id="PRU00464"/>
    </source>
</evidence>
<feature type="domain" description="HIT" evidence="4">
    <location>
        <begin position="4"/>
        <end position="110"/>
    </location>
</feature>
<evidence type="ECO:0000256" key="1">
    <source>
        <dbReference type="PIRSR" id="PIRSR601310-1"/>
    </source>
</evidence>
<dbReference type="GO" id="GO:0016787">
    <property type="term" value="F:hydrolase activity"/>
    <property type="evidence" value="ECO:0007669"/>
    <property type="project" value="UniProtKB-KW"/>
</dbReference>
<dbReference type="PATRIC" id="fig|189381.12.peg.2839"/>
<dbReference type="STRING" id="189381.GCA_900166615_01151"/>